<dbReference type="RefSeq" id="WP_057840173.1">
    <property type="nucleotide sequence ID" value="NZ_LLXZ01000214.1"/>
</dbReference>
<name>A0A0R3KGP0_9BRAD</name>
<sequence length="65" mass="7292">MSNLLDLAARCKSATAPDRELDLEIYLILWPASDIAKLVASPRGLNGQEGYSWDIRGDAVIFERW</sequence>
<feature type="non-terminal residue" evidence="1">
    <location>
        <position position="65"/>
    </location>
</feature>
<keyword evidence="2" id="KW-1185">Reference proteome</keyword>
<gene>
    <name evidence="1" type="ORF">CQ12_38070</name>
</gene>
<proteinExistence type="predicted"/>
<dbReference type="AlphaFoldDB" id="A0A0R3KGP0"/>
<dbReference type="EMBL" id="LLXZ01000214">
    <property type="protein sequence ID" value="KRQ94950.1"/>
    <property type="molecule type" value="Genomic_DNA"/>
</dbReference>
<reference evidence="1 2" key="1">
    <citation type="submission" date="2014-03" db="EMBL/GenBank/DDBJ databases">
        <title>Bradyrhizobium valentinum sp. nov., isolated from effective nodules of Lupinus mariae-josephae, a lupine endemic of basic-lime soils in Eastern Spain.</title>
        <authorList>
            <person name="Duran D."/>
            <person name="Rey L."/>
            <person name="Navarro A."/>
            <person name="Busquets A."/>
            <person name="Imperial J."/>
            <person name="Ruiz-Argueso T."/>
        </authorList>
    </citation>
    <scope>NUCLEOTIDE SEQUENCE [LARGE SCALE GENOMIC DNA]</scope>
    <source>
        <strain evidence="1 2">PAC68</strain>
    </source>
</reference>
<organism evidence="1 2">
    <name type="scientific">Bradyrhizobium jicamae</name>
    <dbReference type="NCBI Taxonomy" id="280332"/>
    <lineage>
        <taxon>Bacteria</taxon>
        <taxon>Pseudomonadati</taxon>
        <taxon>Pseudomonadota</taxon>
        <taxon>Alphaproteobacteria</taxon>
        <taxon>Hyphomicrobiales</taxon>
        <taxon>Nitrobacteraceae</taxon>
        <taxon>Bradyrhizobium</taxon>
    </lineage>
</organism>
<evidence type="ECO:0000313" key="2">
    <source>
        <dbReference type="Proteomes" id="UP000050863"/>
    </source>
</evidence>
<evidence type="ECO:0000313" key="1">
    <source>
        <dbReference type="EMBL" id="KRQ94950.1"/>
    </source>
</evidence>
<comment type="caution">
    <text evidence="1">The sequence shown here is derived from an EMBL/GenBank/DDBJ whole genome shotgun (WGS) entry which is preliminary data.</text>
</comment>
<protein>
    <submittedName>
        <fullName evidence="1">Uncharacterized protein</fullName>
    </submittedName>
</protein>
<dbReference type="Proteomes" id="UP000050863">
    <property type="component" value="Unassembled WGS sequence"/>
</dbReference>
<accession>A0A0R3KGP0</accession>